<keyword evidence="3 11" id="KW-0812">Transmembrane</keyword>
<dbReference type="SUPFAM" id="SSF56112">
    <property type="entry name" value="Protein kinase-like (PK-like)"/>
    <property type="match status" value="1"/>
</dbReference>
<evidence type="ECO:0000256" key="3">
    <source>
        <dbReference type="ARBA" id="ARBA00022692"/>
    </source>
</evidence>
<feature type="transmembrane region" description="Helical" evidence="11">
    <location>
        <begin position="412"/>
        <end position="437"/>
    </location>
</feature>
<dbReference type="SUPFAM" id="SSF52058">
    <property type="entry name" value="L domain-like"/>
    <property type="match status" value="1"/>
</dbReference>
<keyword evidence="9" id="KW-0325">Glycoprotein</keyword>
<dbReference type="GO" id="GO:0016020">
    <property type="term" value="C:membrane"/>
    <property type="evidence" value="ECO:0007669"/>
    <property type="project" value="UniProtKB-SubCell"/>
</dbReference>
<feature type="region of interest" description="Disordered" evidence="10">
    <location>
        <begin position="808"/>
        <end position="862"/>
    </location>
</feature>
<keyword evidence="5" id="KW-0547">Nucleotide-binding</keyword>
<name>A0ABC8SXL9_9AQUA</name>
<dbReference type="FunFam" id="3.80.10.10:FF:000561">
    <property type="entry name" value="Probable LRR receptor-like serine/threonine-protein kinase At2g16250"/>
    <property type="match status" value="1"/>
</dbReference>
<protein>
    <recommendedName>
        <fullName evidence="13">Protein kinase domain-containing protein</fullName>
    </recommendedName>
</protein>
<feature type="domain" description="Protein kinase" evidence="13">
    <location>
        <begin position="490"/>
        <end position="777"/>
    </location>
</feature>
<dbReference type="GO" id="GO:0005524">
    <property type="term" value="F:ATP binding"/>
    <property type="evidence" value="ECO:0007669"/>
    <property type="project" value="UniProtKB-KW"/>
</dbReference>
<evidence type="ECO:0000256" key="10">
    <source>
        <dbReference type="SAM" id="MobiDB-lite"/>
    </source>
</evidence>
<evidence type="ECO:0000313" key="14">
    <source>
        <dbReference type="EMBL" id="CAK9161943.1"/>
    </source>
</evidence>
<dbReference type="InterPro" id="IPR032675">
    <property type="entry name" value="LRR_dom_sf"/>
</dbReference>
<proteinExistence type="predicted"/>
<evidence type="ECO:0000313" key="16">
    <source>
        <dbReference type="Proteomes" id="UP001642360"/>
    </source>
</evidence>
<comment type="subcellular location">
    <subcellularLocation>
        <location evidence="1">Membrane</location>
    </subcellularLocation>
</comment>
<dbReference type="Pfam" id="PF00560">
    <property type="entry name" value="LRR_1"/>
    <property type="match status" value="3"/>
</dbReference>
<gene>
    <name evidence="14" type="ORF">ILEXP_LOCUS30768</name>
    <name evidence="15" type="ORF">ILEXP_LOCUS46223</name>
</gene>
<dbReference type="Proteomes" id="UP001642360">
    <property type="component" value="Unassembled WGS sequence"/>
</dbReference>
<dbReference type="Pfam" id="PF07714">
    <property type="entry name" value="PK_Tyr_Ser-Thr"/>
    <property type="match status" value="1"/>
</dbReference>
<evidence type="ECO:0000256" key="11">
    <source>
        <dbReference type="SAM" id="Phobius"/>
    </source>
</evidence>
<keyword evidence="4" id="KW-0677">Repeat</keyword>
<dbReference type="PANTHER" id="PTHR48056:SF81">
    <property type="entry name" value="RECEPTOR PROTEIN-TYROSINE KINASE CEPR1"/>
    <property type="match status" value="1"/>
</dbReference>
<dbReference type="AlphaFoldDB" id="A0ABC8SXL9"/>
<feature type="chain" id="PRO_5044720975" description="Protein kinase domain-containing protein" evidence="12">
    <location>
        <begin position="20"/>
        <end position="862"/>
    </location>
</feature>
<dbReference type="GO" id="GO:0006952">
    <property type="term" value="P:defense response"/>
    <property type="evidence" value="ECO:0007669"/>
    <property type="project" value="UniProtKB-ARBA"/>
</dbReference>
<dbReference type="InterPro" id="IPR001245">
    <property type="entry name" value="Ser-Thr/Tyr_kinase_cat_dom"/>
</dbReference>
<keyword evidence="12" id="KW-0732">Signal</keyword>
<dbReference type="InterPro" id="IPR050647">
    <property type="entry name" value="Plant_LRR-RLKs"/>
</dbReference>
<comment type="caution">
    <text evidence="14">The sequence shown here is derived from an EMBL/GenBank/DDBJ whole genome shotgun (WGS) entry which is preliminary data.</text>
</comment>
<accession>A0ABC8SXL9</accession>
<dbReference type="GO" id="GO:0051707">
    <property type="term" value="P:response to other organism"/>
    <property type="evidence" value="ECO:0007669"/>
    <property type="project" value="UniProtKB-ARBA"/>
</dbReference>
<dbReference type="Gene3D" id="3.80.10.10">
    <property type="entry name" value="Ribonuclease Inhibitor"/>
    <property type="match status" value="2"/>
</dbReference>
<evidence type="ECO:0000256" key="12">
    <source>
        <dbReference type="SAM" id="SignalP"/>
    </source>
</evidence>
<dbReference type="InterPro" id="IPR011009">
    <property type="entry name" value="Kinase-like_dom_sf"/>
</dbReference>
<evidence type="ECO:0000256" key="6">
    <source>
        <dbReference type="ARBA" id="ARBA00022840"/>
    </source>
</evidence>
<dbReference type="FunFam" id="3.30.200.20:FF:000433">
    <property type="entry name" value="Predicted protein"/>
    <property type="match status" value="1"/>
</dbReference>
<keyword evidence="2" id="KW-0433">Leucine-rich repeat</keyword>
<evidence type="ECO:0000256" key="8">
    <source>
        <dbReference type="ARBA" id="ARBA00023136"/>
    </source>
</evidence>
<dbReference type="Pfam" id="PF13855">
    <property type="entry name" value="LRR_8"/>
    <property type="match status" value="1"/>
</dbReference>
<keyword evidence="6" id="KW-0067">ATP-binding</keyword>
<evidence type="ECO:0000256" key="7">
    <source>
        <dbReference type="ARBA" id="ARBA00022989"/>
    </source>
</evidence>
<evidence type="ECO:0000256" key="5">
    <source>
        <dbReference type="ARBA" id="ARBA00022741"/>
    </source>
</evidence>
<sequence>MEAQLKLVLFFLAVNSVLSQQVRLSSESEWSALLDLRSSLGIRAKDWPKKSDPCSNWTGIECRNGRVIGMNLSGLRRTRLGRLNPQFSVDSLANLTLLASFNSSGFLLPGSIPNWFGQSLMALQVLDLRSCSIVGPIPSSFGTMGRLNSLYLSNNSLTGTIPSTLGNFSSVAVVDLSQNLLTGSIPNTFSDLNNLTTLDLSSNFLSGPIPSGFGSLRSLQFLNLYNNSLDASIPVQLGNLSQLIELNLGSNSLSGSLPGNLGGMRSLQKLLIGNNDLEGPLPEALWKMQQLRFLDVSDNNFTGVFRNLTAAFNASGEVFNFSNNQFYGSLVSVVGKFGSIYLSGNYFQGVAPNDIGINITVAINCFQSVPNQRSFEECRRFYADRGLSFRDESAPDAMQPPLPEPSKSKKRLTYVLVGIFGGLGFIVILVLVLALLLKTCQNRNANQRGSANLGPVPQGVSTTPPKDSISLSGLGESFTFIQMLAATDEFSDTNLIKHGHSGDLFRGTLEGGLPVVIKKVDLRSFRKESYILELDVFSKATHTRLVPLLGHCLEQEDEKLLVYKYMPNGDLSSSLYRFTNLEDDSPHSLDWITRLKIAIGAAEGLCYLHHDCNPPLVHRDIQASSILLDDKYEVRLGSLSEIRAHGVDNHQNVVSGLLRRLQTTKQGWSGSGPSSNICAYDVYCFGKVLLELVTGKLGISTSDDASTKEWLEHNLPFISINEKELVSKIVDQSMILDEDLMEEVWAVAIVAKSCLNPKPSRRPLMRHVLRALENPFKVVRQENLSSARLRTTSSTRSWSAAFFGSWRHSSSGETNKEGTSGLKQSGRTGSHSSGAITQSSSHKRSSSEIFPEPVEVHDIETG</sequence>
<evidence type="ECO:0000259" key="13">
    <source>
        <dbReference type="PROSITE" id="PS50011"/>
    </source>
</evidence>
<evidence type="ECO:0000313" key="15">
    <source>
        <dbReference type="EMBL" id="CAK9176368.1"/>
    </source>
</evidence>
<dbReference type="InterPro" id="IPR013210">
    <property type="entry name" value="LRR_N_plant-typ"/>
</dbReference>
<feature type="signal peptide" evidence="12">
    <location>
        <begin position="1"/>
        <end position="19"/>
    </location>
</feature>
<evidence type="ECO:0000256" key="1">
    <source>
        <dbReference type="ARBA" id="ARBA00004370"/>
    </source>
</evidence>
<keyword evidence="8 11" id="KW-0472">Membrane</keyword>
<dbReference type="SMART" id="SM00369">
    <property type="entry name" value="LRR_TYP"/>
    <property type="match status" value="5"/>
</dbReference>
<dbReference type="Pfam" id="PF08263">
    <property type="entry name" value="LRRNT_2"/>
    <property type="match status" value="1"/>
</dbReference>
<dbReference type="FunFam" id="1.10.510.10:FF:000448">
    <property type="entry name" value="Putative LRR receptor-like serine/threonine-protein kinase"/>
    <property type="match status" value="1"/>
</dbReference>
<dbReference type="FunFam" id="3.80.10.10:FF:000383">
    <property type="entry name" value="Leucine-rich repeat receptor protein kinase EMS1"/>
    <property type="match status" value="1"/>
</dbReference>
<dbReference type="EMBL" id="CAUOFW020006824">
    <property type="protein sequence ID" value="CAK9176368.1"/>
    <property type="molecule type" value="Genomic_DNA"/>
</dbReference>
<keyword evidence="16" id="KW-1185">Reference proteome</keyword>
<reference evidence="14 16" key="1">
    <citation type="submission" date="2024-02" db="EMBL/GenBank/DDBJ databases">
        <authorList>
            <person name="Vignale AGUSTIN F."/>
            <person name="Sosa J E."/>
            <person name="Modenutti C."/>
        </authorList>
    </citation>
    <scope>NUCLEOTIDE SEQUENCE [LARGE SCALE GENOMIC DNA]</scope>
</reference>
<dbReference type="InterPro" id="IPR000719">
    <property type="entry name" value="Prot_kinase_dom"/>
</dbReference>
<dbReference type="PANTHER" id="PTHR48056">
    <property type="entry name" value="LRR RECEPTOR-LIKE SERINE/THREONINE-PROTEIN KINASE-RELATED"/>
    <property type="match status" value="1"/>
</dbReference>
<evidence type="ECO:0000256" key="2">
    <source>
        <dbReference type="ARBA" id="ARBA00022614"/>
    </source>
</evidence>
<feature type="compositionally biased region" description="Polar residues" evidence="10">
    <location>
        <begin position="808"/>
        <end position="840"/>
    </location>
</feature>
<dbReference type="EMBL" id="CAUOFW020003764">
    <property type="protein sequence ID" value="CAK9161943.1"/>
    <property type="molecule type" value="Genomic_DNA"/>
</dbReference>
<feature type="region of interest" description="Disordered" evidence="10">
    <location>
        <begin position="447"/>
        <end position="467"/>
    </location>
</feature>
<dbReference type="Gene3D" id="1.10.510.10">
    <property type="entry name" value="Transferase(Phosphotransferase) domain 1"/>
    <property type="match status" value="1"/>
</dbReference>
<dbReference type="Gene3D" id="3.30.200.20">
    <property type="entry name" value="Phosphorylase Kinase, domain 1"/>
    <property type="match status" value="1"/>
</dbReference>
<dbReference type="InterPro" id="IPR003591">
    <property type="entry name" value="Leu-rich_rpt_typical-subtyp"/>
</dbReference>
<keyword evidence="7 11" id="KW-1133">Transmembrane helix</keyword>
<evidence type="ECO:0000256" key="4">
    <source>
        <dbReference type="ARBA" id="ARBA00022737"/>
    </source>
</evidence>
<dbReference type="InterPro" id="IPR001611">
    <property type="entry name" value="Leu-rich_rpt"/>
</dbReference>
<evidence type="ECO:0000256" key="9">
    <source>
        <dbReference type="ARBA" id="ARBA00023180"/>
    </source>
</evidence>
<organism evidence="14 16">
    <name type="scientific">Ilex paraguariensis</name>
    <name type="common">yerba mate</name>
    <dbReference type="NCBI Taxonomy" id="185542"/>
    <lineage>
        <taxon>Eukaryota</taxon>
        <taxon>Viridiplantae</taxon>
        <taxon>Streptophyta</taxon>
        <taxon>Embryophyta</taxon>
        <taxon>Tracheophyta</taxon>
        <taxon>Spermatophyta</taxon>
        <taxon>Magnoliopsida</taxon>
        <taxon>eudicotyledons</taxon>
        <taxon>Gunneridae</taxon>
        <taxon>Pentapetalae</taxon>
        <taxon>asterids</taxon>
        <taxon>campanulids</taxon>
        <taxon>Aquifoliales</taxon>
        <taxon>Aquifoliaceae</taxon>
        <taxon>Ilex</taxon>
    </lineage>
</organism>
<dbReference type="PROSITE" id="PS50011">
    <property type="entry name" value="PROTEIN_KINASE_DOM"/>
    <property type="match status" value="1"/>
</dbReference>